<keyword evidence="7" id="KW-0119">Carbohydrate metabolism</keyword>
<comment type="catalytic activity">
    <reaction evidence="9">
        <text>feruloyl-polysaccharide + H2O = ferulate + polysaccharide.</text>
        <dbReference type="EC" id="3.1.1.73"/>
    </reaction>
</comment>
<evidence type="ECO:0000256" key="9">
    <source>
        <dbReference type="ARBA" id="ARBA00034075"/>
    </source>
</evidence>
<dbReference type="KEGG" id="pchm:VFPPC_07016"/>
<reference evidence="11 12" key="1">
    <citation type="journal article" date="2016" name="PLoS Pathog.">
        <title>Biosynthesis of antibiotic leucinostatins in bio-control fungus Purpureocillium lilacinum and their inhibition on phytophthora revealed by genome mining.</title>
        <authorList>
            <person name="Wang G."/>
            <person name="Liu Z."/>
            <person name="Lin R."/>
            <person name="Li E."/>
            <person name="Mao Z."/>
            <person name="Ling J."/>
            <person name="Yang Y."/>
            <person name="Yin W.B."/>
            <person name="Xie B."/>
        </authorList>
    </citation>
    <scope>NUCLEOTIDE SEQUENCE [LARGE SCALE GENOMIC DNA]</scope>
    <source>
        <strain evidence="11">170</strain>
    </source>
</reference>
<organism evidence="11 12">
    <name type="scientific">Pochonia chlamydosporia 170</name>
    <dbReference type="NCBI Taxonomy" id="1380566"/>
    <lineage>
        <taxon>Eukaryota</taxon>
        <taxon>Fungi</taxon>
        <taxon>Dikarya</taxon>
        <taxon>Ascomycota</taxon>
        <taxon>Pezizomycotina</taxon>
        <taxon>Sordariomycetes</taxon>
        <taxon>Hypocreomycetidae</taxon>
        <taxon>Hypocreales</taxon>
        <taxon>Clavicipitaceae</taxon>
        <taxon>Pochonia</taxon>
    </lineage>
</organism>
<dbReference type="GO" id="GO:0005576">
    <property type="term" value="C:extracellular region"/>
    <property type="evidence" value="ECO:0007669"/>
    <property type="project" value="UniProtKB-SubCell"/>
</dbReference>
<protein>
    <recommendedName>
        <fullName evidence="2">feruloyl esterase</fullName>
        <ecNumber evidence="2">3.1.1.73</ecNumber>
    </recommendedName>
</protein>
<keyword evidence="6" id="KW-0378">Hydrolase</keyword>
<feature type="chain" id="PRO_5032381830" description="feruloyl esterase" evidence="10">
    <location>
        <begin position="20"/>
        <end position="305"/>
    </location>
</feature>
<dbReference type="GO" id="GO:0045493">
    <property type="term" value="P:xylan catabolic process"/>
    <property type="evidence" value="ECO:0007669"/>
    <property type="project" value="UniProtKB-KW"/>
</dbReference>
<dbReference type="EC" id="3.1.1.73" evidence="2"/>
<dbReference type="GO" id="GO:0030600">
    <property type="term" value="F:feruloyl esterase activity"/>
    <property type="evidence" value="ECO:0007669"/>
    <property type="project" value="UniProtKB-EC"/>
</dbReference>
<evidence type="ECO:0000256" key="3">
    <source>
        <dbReference type="ARBA" id="ARBA00022525"/>
    </source>
</evidence>
<evidence type="ECO:0000313" key="12">
    <source>
        <dbReference type="Proteomes" id="UP000078397"/>
    </source>
</evidence>
<accession>A0A179FAB1</accession>
<dbReference type="AlphaFoldDB" id="A0A179FAB1"/>
<dbReference type="InterPro" id="IPR029058">
    <property type="entry name" value="AB_hydrolase_fold"/>
</dbReference>
<evidence type="ECO:0000256" key="1">
    <source>
        <dbReference type="ARBA" id="ARBA00004613"/>
    </source>
</evidence>
<evidence type="ECO:0000256" key="7">
    <source>
        <dbReference type="ARBA" id="ARBA00023277"/>
    </source>
</evidence>
<name>A0A179FAB1_METCM</name>
<sequence length="305" mass="33154">MILLLDFVAFLIFLGICTGVNGGAIERRASPGCGKTHNFVGQTREFSFDSPKGGGTRTYRIHLPSNYNPRTAKPLMIAYHGHGNNPTKFETQTRFSDETINPDMIVVYPKGIDGAWQGPTYARPGVSDKIFTTDLVSRIKNNYCVDESRIYATGHSNGGGFVNTLACSPEHGGQFAAFAPISGAFYTDVNGNVNCTPSRSPLPMFEFHGVADKTIPYNGTPIGKGGPLPSIPDWVNRWAKRNQCGGPQETDLGKGVRDIKYNCRGIPGALEHIRIENHGHGWPGPGSAIDISPRVVKFLGRNHKP</sequence>
<gene>
    <name evidence="11" type="ORF">VFPPC_07016</name>
</gene>
<keyword evidence="5 10" id="KW-0732">Signal</keyword>
<keyword evidence="8" id="KW-0624">Polysaccharide degradation</keyword>
<dbReference type="EMBL" id="LSBJ02000007">
    <property type="protein sequence ID" value="OAQ62347.1"/>
    <property type="molecule type" value="Genomic_DNA"/>
</dbReference>
<dbReference type="GeneID" id="28849945"/>
<evidence type="ECO:0000256" key="6">
    <source>
        <dbReference type="ARBA" id="ARBA00022801"/>
    </source>
</evidence>
<dbReference type="RefSeq" id="XP_018140051.1">
    <property type="nucleotide sequence ID" value="XM_018285951.1"/>
</dbReference>
<evidence type="ECO:0000256" key="5">
    <source>
        <dbReference type="ARBA" id="ARBA00022729"/>
    </source>
</evidence>
<dbReference type="InterPro" id="IPR043595">
    <property type="entry name" value="FaeB/C/D"/>
</dbReference>
<dbReference type="SUPFAM" id="SSF53474">
    <property type="entry name" value="alpha/beta-Hydrolases"/>
    <property type="match status" value="1"/>
</dbReference>
<keyword evidence="3" id="KW-0964">Secreted</keyword>
<comment type="caution">
    <text evidence="11">The sequence shown here is derived from an EMBL/GenBank/DDBJ whole genome shotgun (WGS) entry which is preliminary data.</text>
</comment>
<proteinExistence type="predicted"/>
<evidence type="ECO:0000256" key="4">
    <source>
        <dbReference type="ARBA" id="ARBA00022651"/>
    </source>
</evidence>
<comment type="subcellular location">
    <subcellularLocation>
        <location evidence="1">Secreted</location>
    </subcellularLocation>
</comment>
<evidence type="ECO:0000313" key="11">
    <source>
        <dbReference type="EMBL" id="OAQ62347.1"/>
    </source>
</evidence>
<evidence type="ECO:0000256" key="2">
    <source>
        <dbReference type="ARBA" id="ARBA00013091"/>
    </source>
</evidence>
<evidence type="ECO:0000256" key="10">
    <source>
        <dbReference type="SAM" id="SignalP"/>
    </source>
</evidence>
<keyword evidence="12" id="KW-1185">Reference proteome</keyword>
<dbReference type="PANTHER" id="PTHR38050:SF2">
    <property type="entry name" value="FERULOYL ESTERASE C-RELATED"/>
    <property type="match status" value="1"/>
</dbReference>
<dbReference type="InterPro" id="IPR000801">
    <property type="entry name" value="Esterase-like"/>
</dbReference>
<dbReference type="Gene3D" id="3.40.50.1820">
    <property type="entry name" value="alpha/beta hydrolase"/>
    <property type="match status" value="1"/>
</dbReference>
<dbReference type="Pfam" id="PF00756">
    <property type="entry name" value="Esterase"/>
    <property type="match status" value="1"/>
</dbReference>
<dbReference type="Proteomes" id="UP000078397">
    <property type="component" value="Unassembled WGS sequence"/>
</dbReference>
<dbReference type="OrthoDB" id="424610at2759"/>
<dbReference type="PANTHER" id="PTHR38050">
    <property type="match status" value="1"/>
</dbReference>
<evidence type="ECO:0000256" key="8">
    <source>
        <dbReference type="ARBA" id="ARBA00023326"/>
    </source>
</evidence>
<feature type="signal peptide" evidence="10">
    <location>
        <begin position="1"/>
        <end position="19"/>
    </location>
</feature>
<keyword evidence="4" id="KW-0858">Xylan degradation</keyword>